<dbReference type="Gene3D" id="2.40.110.10">
    <property type="entry name" value="Butyryl-CoA Dehydrogenase, subunit A, domain 2"/>
    <property type="match status" value="1"/>
</dbReference>
<accession>A0A261VDX3</accession>
<evidence type="ECO:0000259" key="4">
    <source>
        <dbReference type="Pfam" id="PF08028"/>
    </source>
</evidence>
<dbReference type="Pfam" id="PF08028">
    <property type="entry name" value="Acyl-CoA_dh_2"/>
    <property type="match status" value="1"/>
</dbReference>
<dbReference type="GO" id="GO:0050660">
    <property type="term" value="F:flavin adenine dinucleotide binding"/>
    <property type="evidence" value="ECO:0007669"/>
    <property type="project" value="InterPro"/>
</dbReference>
<organism evidence="5 6">
    <name type="scientific">Bordetella genomosp. 12</name>
    <dbReference type="NCBI Taxonomy" id="463035"/>
    <lineage>
        <taxon>Bacteria</taxon>
        <taxon>Pseudomonadati</taxon>
        <taxon>Pseudomonadota</taxon>
        <taxon>Betaproteobacteria</taxon>
        <taxon>Burkholderiales</taxon>
        <taxon>Alcaligenaceae</taxon>
        <taxon>Bordetella</taxon>
    </lineage>
</organism>
<dbReference type="InterPro" id="IPR050741">
    <property type="entry name" value="Acyl-CoA_dehydrogenase"/>
</dbReference>
<dbReference type="SUPFAM" id="SSF56645">
    <property type="entry name" value="Acyl-CoA dehydrogenase NM domain-like"/>
    <property type="match status" value="1"/>
</dbReference>
<evidence type="ECO:0000313" key="5">
    <source>
        <dbReference type="EMBL" id="OZI71961.1"/>
    </source>
</evidence>
<dbReference type="InterPro" id="IPR013107">
    <property type="entry name" value="Acyl-CoA_DH_C"/>
</dbReference>
<gene>
    <name evidence="5" type="ORF">CAL22_19470</name>
</gene>
<evidence type="ECO:0000259" key="3">
    <source>
        <dbReference type="Pfam" id="PF02771"/>
    </source>
</evidence>
<dbReference type="RefSeq" id="WP_094815996.1">
    <property type="nucleotide sequence ID" value="NZ_NEVU01000003.1"/>
</dbReference>
<dbReference type="AlphaFoldDB" id="A0A261VDX3"/>
<dbReference type="PANTHER" id="PTHR48083:SF19">
    <property type="entry name" value="FLAVIN-DEPENDENT MONOOXYGENASE, OXYGENASE SUBUNIT HSAA"/>
    <property type="match status" value="1"/>
</dbReference>
<dbReference type="Pfam" id="PF02771">
    <property type="entry name" value="Acyl-CoA_dh_N"/>
    <property type="match status" value="1"/>
</dbReference>
<dbReference type="PANTHER" id="PTHR48083">
    <property type="entry name" value="MEDIUM-CHAIN SPECIFIC ACYL-COA DEHYDROGENASE, MITOCHONDRIAL-RELATED"/>
    <property type="match status" value="1"/>
</dbReference>
<evidence type="ECO:0000256" key="2">
    <source>
        <dbReference type="ARBA" id="ARBA00049661"/>
    </source>
</evidence>
<feature type="domain" description="Acyl-CoA dehydrogenase C-terminal" evidence="4">
    <location>
        <begin position="252"/>
        <end position="384"/>
    </location>
</feature>
<dbReference type="Gene3D" id="1.20.140.10">
    <property type="entry name" value="Butyryl-CoA Dehydrogenase, subunit A, domain 3"/>
    <property type="match status" value="1"/>
</dbReference>
<dbReference type="InterPro" id="IPR036250">
    <property type="entry name" value="AcylCo_DH-like_C"/>
</dbReference>
<dbReference type="InterPro" id="IPR046373">
    <property type="entry name" value="Acyl-CoA_Oxase/DH_mid-dom_sf"/>
</dbReference>
<dbReference type="InterPro" id="IPR009100">
    <property type="entry name" value="AcylCoA_DH/oxidase_NM_dom_sf"/>
</dbReference>
<dbReference type="Proteomes" id="UP000216429">
    <property type="component" value="Unassembled WGS sequence"/>
</dbReference>
<comment type="similarity">
    <text evidence="2">Belongs to the HpaH/HsaA monooxygenase family.</text>
</comment>
<dbReference type="GO" id="GO:0033539">
    <property type="term" value="P:fatty acid beta-oxidation using acyl-CoA dehydrogenase"/>
    <property type="evidence" value="ECO:0007669"/>
    <property type="project" value="TreeGrafter"/>
</dbReference>
<dbReference type="PIRSF" id="PIRSF016578">
    <property type="entry name" value="HsaA"/>
    <property type="match status" value="1"/>
</dbReference>
<comment type="caution">
    <text evidence="5">The sequence shown here is derived from an EMBL/GenBank/DDBJ whole genome shotgun (WGS) entry which is preliminary data.</text>
</comment>
<name>A0A261VDX3_9BORD</name>
<feature type="domain" description="Acyl-CoA dehydrogenase/oxidase N-terminal" evidence="3">
    <location>
        <begin position="24"/>
        <end position="108"/>
    </location>
</feature>
<dbReference type="Gene3D" id="1.10.540.10">
    <property type="entry name" value="Acyl-CoA dehydrogenase/oxidase, N-terminal domain"/>
    <property type="match status" value="1"/>
</dbReference>
<dbReference type="EMBL" id="NEVU01000003">
    <property type="protein sequence ID" value="OZI71961.1"/>
    <property type="molecule type" value="Genomic_DNA"/>
</dbReference>
<dbReference type="OrthoDB" id="6184213at2"/>
<dbReference type="InterPro" id="IPR037069">
    <property type="entry name" value="AcylCoA_DH/ox_N_sf"/>
</dbReference>
<protein>
    <submittedName>
        <fullName evidence="5">Uncharacterized protein</fullName>
    </submittedName>
</protein>
<dbReference type="InterPro" id="IPR013786">
    <property type="entry name" value="AcylCoA_DH/ox_N"/>
</dbReference>
<reference evidence="6" key="1">
    <citation type="submission" date="2017-05" db="EMBL/GenBank/DDBJ databases">
        <title>Complete and WGS of Bordetella genogroups.</title>
        <authorList>
            <person name="Spilker T."/>
            <person name="Lipuma J."/>
        </authorList>
    </citation>
    <scope>NUCLEOTIDE SEQUENCE [LARGE SCALE GENOMIC DNA]</scope>
    <source>
        <strain evidence="6">AU6712</strain>
    </source>
</reference>
<dbReference type="SUPFAM" id="SSF47203">
    <property type="entry name" value="Acyl-CoA dehydrogenase C-terminal domain-like"/>
    <property type="match status" value="1"/>
</dbReference>
<evidence type="ECO:0000313" key="6">
    <source>
        <dbReference type="Proteomes" id="UP000216429"/>
    </source>
</evidence>
<evidence type="ECO:0000256" key="1">
    <source>
        <dbReference type="ARBA" id="ARBA00023002"/>
    </source>
</evidence>
<proteinExistence type="inferred from homology"/>
<dbReference type="GO" id="GO:0005737">
    <property type="term" value="C:cytoplasm"/>
    <property type="evidence" value="ECO:0007669"/>
    <property type="project" value="TreeGrafter"/>
</dbReference>
<dbReference type="GO" id="GO:0003995">
    <property type="term" value="F:acyl-CoA dehydrogenase activity"/>
    <property type="evidence" value="ECO:0007669"/>
    <property type="project" value="TreeGrafter"/>
</dbReference>
<dbReference type="GO" id="GO:0016712">
    <property type="term" value="F:oxidoreductase activity, acting on paired donors, with incorporation or reduction of molecular oxygen, reduced flavin or flavoprotein as one donor, and incorporation of one atom of oxygen"/>
    <property type="evidence" value="ECO:0007669"/>
    <property type="project" value="TreeGrafter"/>
</dbReference>
<keyword evidence="1" id="KW-0560">Oxidoreductase</keyword>
<keyword evidence="6" id="KW-1185">Reference proteome</keyword>
<sequence length="405" mass="43393">MSASKSGAALSLRQSLDALAPWLAERSVQVDAEGNFPSENMAALHRSGLLQVGLSLQRGGAGLGRETPFADYFELVTGLARACSNTAQLFTVQNGALYTLEQLASEALLDEIASAVQRQGASFCFVGAEPDERFTHDNKRVNIKSVATPLPDGQWHITAEKAFATGSVGCQYALFQCATVTEDDGRPPESVLVVLPRHHSAVTIQDTWNGVGQRATASGRLHVAPSQVSAHWVVGNPASAPHGALFAPLYQLGFAAILAGIGEAALDDTLKFVHGTLKPTHGYQRPADEPAIQAHVGDIRIALSASRALIREAARSMDAYLRQETEIADVLVAVYQAKVHASASSLEAGSRLFQVGGARSATRDWAFDRHWRNARTLTLHDSVDKQKGIVARHILGIERPNVSTR</sequence>